<name>A0A1M6FNH8_9FIRM</name>
<accession>A0A1M6FNH8</accession>
<protein>
    <submittedName>
        <fullName evidence="2">Flagellar protein FlgJ</fullName>
    </submittedName>
</protein>
<dbReference type="RefSeq" id="WP_052212141.1">
    <property type="nucleotide sequence ID" value="NZ_FQYW01000022.1"/>
</dbReference>
<gene>
    <name evidence="2" type="ORF">SAMN02745671_02335</name>
</gene>
<evidence type="ECO:0000313" key="3">
    <source>
        <dbReference type="Proteomes" id="UP000191240"/>
    </source>
</evidence>
<dbReference type="AlphaFoldDB" id="A0A1M6FNH8"/>
<dbReference type="Pfam" id="PF10135">
    <property type="entry name" value="Rod-binding"/>
    <property type="match status" value="1"/>
</dbReference>
<reference evidence="2 3" key="1">
    <citation type="submission" date="2016-11" db="EMBL/GenBank/DDBJ databases">
        <authorList>
            <person name="Jaros S."/>
            <person name="Januszkiewicz K."/>
            <person name="Wedrychowicz H."/>
        </authorList>
    </citation>
    <scope>NUCLEOTIDE SEQUENCE [LARGE SCALE GENOMIC DNA]</scope>
    <source>
        <strain evidence="2 3">DSM 3074</strain>
    </source>
</reference>
<proteinExistence type="predicted"/>
<evidence type="ECO:0000259" key="1">
    <source>
        <dbReference type="Pfam" id="PF10135"/>
    </source>
</evidence>
<dbReference type="InterPro" id="IPR019301">
    <property type="entry name" value="Flagellar_prot_FlgJ_N"/>
</dbReference>
<sequence>MNIDNVSSNWIMAQQATDKGAKAVDDAQNFADELKRASENVAKPKTKAATAAGEMTPEQKAYDKKLREACQGFEAMFLNIMYKEMRNTVPEDSLFGDSNADKILQDMRDTEMVNQMAKAGGVGLADVLYKQLTLEDKAKADWTQRVENMSPKDKVVRT</sequence>
<dbReference type="EMBL" id="FQYW01000022">
    <property type="protein sequence ID" value="SHI99203.1"/>
    <property type="molecule type" value="Genomic_DNA"/>
</dbReference>
<feature type="domain" description="Flagellar protein FlgJ N-terminal" evidence="1">
    <location>
        <begin position="83"/>
        <end position="131"/>
    </location>
</feature>
<keyword evidence="2" id="KW-0969">Cilium</keyword>
<keyword evidence="2" id="KW-0966">Cell projection</keyword>
<dbReference type="Proteomes" id="UP000191240">
    <property type="component" value="Unassembled WGS sequence"/>
</dbReference>
<organism evidence="2 3">
    <name type="scientific">Anaerovibrio lipolyticus DSM 3074</name>
    <dbReference type="NCBI Taxonomy" id="1120997"/>
    <lineage>
        <taxon>Bacteria</taxon>
        <taxon>Bacillati</taxon>
        <taxon>Bacillota</taxon>
        <taxon>Negativicutes</taxon>
        <taxon>Selenomonadales</taxon>
        <taxon>Selenomonadaceae</taxon>
        <taxon>Anaerovibrio</taxon>
    </lineage>
</organism>
<evidence type="ECO:0000313" key="2">
    <source>
        <dbReference type="EMBL" id="SHI99203.1"/>
    </source>
</evidence>
<keyword evidence="2" id="KW-0282">Flagellum</keyword>
<dbReference type="OrthoDB" id="9796740at2"/>